<feature type="transmembrane region" description="Helical" evidence="1">
    <location>
        <begin position="14"/>
        <end position="34"/>
    </location>
</feature>
<dbReference type="RefSeq" id="WP_100771478.1">
    <property type="nucleotide sequence ID" value="NZ_PIQN01000008.1"/>
</dbReference>
<evidence type="ECO:0000313" key="3">
    <source>
        <dbReference type="Proteomes" id="UP000232164"/>
    </source>
</evidence>
<protein>
    <submittedName>
        <fullName evidence="2">Uncharacterized protein</fullName>
    </submittedName>
</protein>
<evidence type="ECO:0000256" key="1">
    <source>
        <dbReference type="SAM" id="Phobius"/>
    </source>
</evidence>
<comment type="caution">
    <text evidence="2">The sequence shown here is derived from an EMBL/GenBank/DDBJ whole genome shotgun (WGS) entry which is preliminary data.</text>
</comment>
<accession>A0A2N0DAT2</accession>
<dbReference type="Proteomes" id="UP000232164">
    <property type="component" value="Unassembled WGS sequence"/>
</dbReference>
<evidence type="ECO:0000313" key="2">
    <source>
        <dbReference type="EMBL" id="PKA43208.1"/>
    </source>
</evidence>
<dbReference type="EMBL" id="PIQN01000008">
    <property type="protein sequence ID" value="PKA43208.1"/>
    <property type="molecule type" value="Genomic_DNA"/>
</dbReference>
<keyword evidence="1" id="KW-0472">Membrane</keyword>
<organism evidence="2 3">
    <name type="scientific">Rhizobium sullae</name>
    <name type="common">Rhizobium hedysari</name>
    <dbReference type="NCBI Taxonomy" id="50338"/>
    <lineage>
        <taxon>Bacteria</taxon>
        <taxon>Pseudomonadati</taxon>
        <taxon>Pseudomonadota</taxon>
        <taxon>Alphaproteobacteria</taxon>
        <taxon>Hyphomicrobiales</taxon>
        <taxon>Rhizobiaceae</taxon>
        <taxon>Rhizobium/Agrobacterium group</taxon>
        <taxon>Rhizobium</taxon>
    </lineage>
</organism>
<keyword evidence="1" id="KW-1133">Transmembrane helix</keyword>
<dbReference type="AlphaFoldDB" id="A0A2N0DAT2"/>
<proteinExistence type="predicted"/>
<reference evidence="2 3" key="1">
    <citation type="submission" date="2017-11" db="EMBL/GenBank/DDBJ databases">
        <authorList>
            <person name="Han C.G."/>
        </authorList>
    </citation>
    <scope>NUCLEOTIDE SEQUENCE [LARGE SCALE GENOMIC DNA]</scope>
    <source>
        <strain evidence="2 3">HCNT1</strain>
    </source>
</reference>
<gene>
    <name evidence="2" type="ORF">CWR43_14270</name>
</gene>
<name>A0A2N0DAT2_RHISU</name>
<reference evidence="2 3" key="2">
    <citation type="submission" date="2017-12" db="EMBL/GenBank/DDBJ databases">
        <title>Genome sequence of Rhizobium sullae HCNT1 isolated from Sulla coronaria nodules and featuring peculiar denitrification phenotypes.</title>
        <authorList>
            <person name="De Diego-Diaz B."/>
            <person name="Treu L."/>
            <person name="Campanaro S."/>
            <person name="Da Silva Duarte V."/>
            <person name="Basaglia M."/>
            <person name="Favaro L."/>
            <person name="Casella S."/>
            <person name="Squartini A."/>
        </authorList>
    </citation>
    <scope>NUCLEOTIDE SEQUENCE [LARGE SCALE GENOMIC DNA]</scope>
    <source>
        <strain evidence="2 3">HCNT1</strain>
    </source>
</reference>
<sequence>MSCWKSWNDNSNGIAAVAAIVGLFVSGAGFWFGYHQLQETSRALQASNSYSIQKDARELNEKLQENGNIDKLMSGQIPVDDKVRAYQDLWAMFNFYLSVFRQQQADGIPESFAKSFSADFCGFVRSPPISAAWDEMVQQKRIGNAHTTMRIQWCSA</sequence>
<keyword evidence="1" id="KW-0812">Transmembrane</keyword>